<protein>
    <recommendedName>
        <fullName evidence="4">DUF2141 domain-containing protein</fullName>
    </recommendedName>
</protein>
<gene>
    <name evidence="2" type="ORF">PJIAN_1529</name>
</gene>
<name>A0A170YNL8_9BACT</name>
<evidence type="ECO:0000313" key="2">
    <source>
        <dbReference type="EMBL" id="GAT61940.1"/>
    </source>
</evidence>
<feature type="chain" id="PRO_5007904868" description="DUF2141 domain-containing protein" evidence="1">
    <location>
        <begin position="24"/>
        <end position="135"/>
    </location>
</feature>
<proteinExistence type="predicted"/>
<dbReference type="PROSITE" id="PS51257">
    <property type="entry name" value="PROKAR_LIPOPROTEIN"/>
    <property type="match status" value="1"/>
</dbReference>
<accession>A0A170YNL8</accession>
<dbReference type="AlphaFoldDB" id="A0A170YNL8"/>
<dbReference type="Proteomes" id="UP000076586">
    <property type="component" value="Unassembled WGS sequence"/>
</dbReference>
<organism evidence="2 3">
    <name type="scientific">Paludibacter jiangxiensis</name>
    <dbReference type="NCBI Taxonomy" id="681398"/>
    <lineage>
        <taxon>Bacteria</taxon>
        <taxon>Pseudomonadati</taxon>
        <taxon>Bacteroidota</taxon>
        <taxon>Bacteroidia</taxon>
        <taxon>Bacteroidales</taxon>
        <taxon>Paludibacteraceae</taxon>
        <taxon>Paludibacter</taxon>
    </lineage>
</organism>
<reference evidence="3" key="2">
    <citation type="journal article" date="2017" name="Genome Announc.">
        <title>Draft genome sequence of Paludibacter jiangxiensis NM7(T), a propionate-producing fermentative bacterium.</title>
        <authorList>
            <person name="Qiu Y.-L."/>
            <person name="Tourlousse D.M."/>
            <person name="Matsuura N."/>
            <person name="Ohashi A."/>
            <person name="Sekiguchi Y."/>
        </authorList>
    </citation>
    <scope>NUCLEOTIDE SEQUENCE [LARGE SCALE GENOMIC DNA]</scope>
    <source>
        <strain evidence="3">NM7</strain>
    </source>
</reference>
<dbReference type="OrthoDB" id="1097063at2"/>
<evidence type="ECO:0000313" key="3">
    <source>
        <dbReference type="Proteomes" id="UP000076586"/>
    </source>
</evidence>
<feature type="signal peptide" evidence="1">
    <location>
        <begin position="1"/>
        <end position="23"/>
    </location>
</feature>
<dbReference type="InterPro" id="IPR018673">
    <property type="entry name" value="DUF2141"/>
</dbReference>
<dbReference type="STRING" id="681398.PJIAN_1529"/>
<sequence length="135" mass="14815">MKTLKRLGAAMAICMFAGCMCYAQKGTLIVSVKGVKEAKGNLMVAFGDQSNPKQMVYSMVPVTSTNAVTCTLKDVPTGSGGLYVYQDVNDNHQLDKDENQIPVEPCYQKEKVTIKEGENKIEIKLIDVKEMMGTK</sequence>
<dbReference type="Pfam" id="PF09912">
    <property type="entry name" value="DUF2141"/>
    <property type="match status" value="1"/>
</dbReference>
<keyword evidence="1" id="KW-0732">Signal</keyword>
<dbReference type="RefSeq" id="WP_068701737.1">
    <property type="nucleotide sequence ID" value="NZ_BDCR01000001.1"/>
</dbReference>
<evidence type="ECO:0008006" key="4">
    <source>
        <dbReference type="Google" id="ProtNLM"/>
    </source>
</evidence>
<dbReference type="EMBL" id="BDCR01000001">
    <property type="protein sequence ID" value="GAT61940.1"/>
    <property type="molecule type" value="Genomic_DNA"/>
</dbReference>
<keyword evidence="3" id="KW-1185">Reference proteome</keyword>
<evidence type="ECO:0000256" key="1">
    <source>
        <dbReference type="SAM" id="SignalP"/>
    </source>
</evidence>
<reference evidence="3" key="1">
    <citation type="submission" date="2016-04" db="EMBL/GenBank/DDBJ databases">
        <title>Draft genome sequence of Paludibacter jiangxiensis strain NM7.</title>
        <authorList>
            <person name="Qiu Y."/>
            <person name="Matsuura N."/>
            <person name="Ohashi A."/>
            <person name="Tourlousse M.D."/>
            <person name="Sekiguchi Y."/>
        </authorList>
    </citation>
    <scope>NUCLEOTIDE SEQUENCE [LARGE SCALE GENOMIC DNA]</scope>
    <source>
        <strain evidence="3">NM7</strain>
    </source>
</reference>
<comment type="caution">
    <text evidence="2">The sequence shown here is derived from an EMBL/GenBank/DDBJ whole genome shotgun (WGS) entry which is preliminary data.</text>
</comment>